<accession>A0A7I6N5Q8</accession>
<evidence type="ECO:0008006" key="2">
    <source>
        <dbReference type="Google" id="ProtNLM"/>
    </source>
</evidence>
<dbReference type="EMBL" id="LC460470">
    <property type="protein sequence ID" value="BBI37412.1"/>
    <property type="molecule type" value="Genomic_DNA"/>
</dbReference>
<name>A0A7I6N5Q8_9METZ</name>
<protein>
    <recommendedName>
        <fullName evidence="2">Reverse transcriptase</fullName>
    </recommendedName>
</protein>
<reference evidence="1" key="1">
    <citation type="journal article" date="2020" name="Genome Biol.">
        <title>Mitochondrial genome evolution of placozoans: gene rearrangements and repeat expansions.</title>
        <authorList>
            <person name="Miyazawa H."/>
            <person name="Osigus H.J."/>
            <person name="Rolfes S."/>
            <person name="Kamm K."/>
            <person name="Schierwater B."/>
            <person name="Nakano H."/>
        </authorList>
    </citation>
    <scope>NUCLEOTIDE SEQUENCE</scope>
    <source>
        <strain evidence="1">SKN_2</strain>
    </source>
</reference>
<dbReference type="AlphaFoldDB" id="A0A7I6N5Q8"/>
<keyword evidence="1" id="KW-0496">Mitochondrion</keyword>
<geneLocation type="mitochondrion" evidence="1"/>
<evidence type="ECO:0000313" key="1">
    <source>
        <dbReference type="EMBL" id="BBI37412.1"/>
    </source>
</evidence>
<organism evidence="1">
    <name type="scientific">Placozoa sp. H17 HM-2017</name>
    <dbReference type="NCBI Taxonomy" id="2017600"/>
    <lineage>
        <taxon>Eukaryota</taxon>
        <taxon>Metazoa</taxon>
        <taxon>Placozoa</taxon>
    </lineage>
</organism>
<proteinExistence type="predicted"/>
<dbReference type="InterPro" id="IPR051083">
    <property type="entry name" value="GrpII_Intron_Splice-Mob/Def"/>
</dbReference>
<dbReference type="PANTHER" id="PTHR34047">
    <property type="entry name" value="NUCLEAR INTRON MATURASE 1, MITOCHONDRIAL-RELATED"/>
    <property type="match status" value="1"/>
</dbReference>
<dbReference type="PANTHER" id="PTHR34047:SF2">
    <property type="entry name" value="NUCLEAR INTRON MATURASE 1, MITOCHONDRIAL"/>
    <property type="match status" value="1"/>
</dbReference>
<sequence length="148" mass="17278">MVPGTQKMGFPLFLWGAVGLYRLYSSKRRLPRPVLKLRTLWNGSKKNKNFIVKDLFRYVMDKDLWFLATDRDPKKNIVRQIVRIILESIYEPLFSFHSFGFRPGKTQHTTIKKIRENFKGVNWFIEGKGSLKSFGDTPPKGARLGPLF</sequence>